<dbReference type="Gene3D" id="1.10.3230.30">
    <property type="entry name" value="Phage gp6-like head-tail connector protein"/>
    <property type="match status" value="1"/>
</dbReference>
<comment type="caution">
    <text evidence="1">The sequence shown here is derived from an EMBL/GenBank/DDBJ whole genome shotgun (WGS) entry which is preliminary data.</text>
</comment>
<keyword evidence="2" id="KW-1185">Reference proteome</keyword>
<dbReference type="NCBIfam" id="TIGR01560">
    <property type="entry name" value="put_DNA_pack"/>
    <property type="match status" value="1"/>
</dbReference>
<dbReference type="RefSeq" id="WP_320188224.1">
    <property type="nucleotide sequence ID" value="NZ_CP192764.1"/>
</dbReference>
<protein>
    <submittedName>
        <fullName evidence="1">Head-tail connector protein</fullName>
    </submittedName>
</protein>
<dbReference type="InterPro" id="IPR021146">
    <property type="entry name" value="Phage_gp6-like_head-tail"/>
</dbReference>
<gene>
    <name evidence="1" type="ORF">RMS29_10165</name>
</gene>
<name>A0ABU4VWQ0_9HYPH</name>
<dbReference type="EMBL" id="JAVRAD010000003">
    <property type="protein sequence ID" value="MDX8329592.1"/>
    <property type="molecule type" value="Genomic_DNA"/>
</dbReference>
<evidence type="ECO:0000313" key="2">
    <source>
        <dbReference type="Proteomes" id="UP001277561"/>
    </source>
</evidence>
<dbReference type="InterPro" id="IPR011738">
    <property type="entry name" value="Phage_CHP"/>
</dbReference>
<accession>A0ABU4VWQ0</accession>
<dbReference type="CDD" id="cd08054">
    <property type="entry name" value="gp6"/>
    <property type="match status" value="1"/>
</dbReference>
<dbReference type="NCBIfam" id="TIGR02215">
    <property type="entry name" value="phage_chp_gp8"/>
    <property type="match status" value="1"/>
</dbReference>
<dbReference type="Pfam" id="PF05135">
    <property type="entry name" value="Phage_connect_1"/>
    <property type="match status" value="1"/>
</dbReference>
<organism evidence="1 2">
    <name type="scientific">Agrobacterium rosae</name>
    <dbReference type="NCBI Taxonomy" id="1972867"/>
    <lineage>
        <taxon>Bacteria</taxon>
        <taxon>Pseudomonadati</taxon>
        <taxon>Pseudomonadota</taxon>
        <taxon>Alphaproteobacteria</taxon>
        <taxon>Hyphomicrobiales</taxon>
        <taxon>Rhizobiaceae</taxon>
        <taxon>Rhizobium/Agrobacterium group</taxon>
        <taxon>Agrobacterium</taxon>
    </lineage>
</organism>
<dbReference type="Proteomes" id="UP001277561">
    <property type="component" value="Unassembled WGS sequence"/>
</dbReference>
<evidence type="ECO:0000313" key="1">
    <source>
        <dbReference type="EMBL" id="MDX8329592.1"/>
    </source>
</evidence>
<proteinExistence type="predicted"/>
<reference evidence="1" key="1">
    <citation type="journal article" date="2023" name="Phytobiomes J">
        <title>Deciphering the key players within the bacterial microbiota associated with aerial crown gall tumors on rhododendron: Insights into the gallobiome.</title>
        <authorList>
            <person name="Kuzmanovic N."/>
            <person name="Nesme J."/>
            <person name="Wolf J."/>
            <person name="Neumann-Schaal M."/>
            <person name="Petersen J."/>
            <person name="Fernandez-Gnecco G."/>
            <person name="Sproeer C."/>
            <person name="Bunk B."/>
            <person name="Overmann J."/>
            <person name="Sorensen S.J."/>
            <person name="Idczak E."/>
            <person name="Smalla K."/>
        </authorList>
    </citation>
    <scope>NUCLEOTIDE SEQUENCE [LARGE SCALE GENOMIC DNA]</scope>
    <source>
        <strain evidence="1">Rho-14.1</strain>
    </source>
</reference>
<dbReference type="InterPro" id="IPR006450">
    <property type="entry name" value="Phage_HK97_gp6-like"/>
</dbReference>
<sequence>MWYAARAEAKDPNTLAVALEDVKTRLLVDHTDDDADISDMIREATAHVESYCNIRLSPQVLTCECDSFRDFRRLPDGPVFPNAVKKIEYIDGSGVVQNLDLDIVVLRLDGLEAFIALKAGWAWPMTRFGERIVVTIEAGYPEKIPYEMRAAILHRVASNYQRRENAAAGQWSEFDSLLVNYRRGL</sequence>